<dbReference type="OrthoDB" id="7758825at2759"/>
<dbReference type="Pfam" id="PF00665">
    <property type="entry name" value="rve"/>
    <property type="match status" value="1"/>
</dbReference>
<feature type="region of interest" description="Disordered" evidence="1">
    <location>
        <begin position="199"/>
        <end position="218"/>
    </location>
</feature>
<dbReference type="GO" id="GO:0003676">
    <property type="term" value="F:nucleic acid binding"/>
    <property type="evidence" value="ECO:0007669"/>
    <property type="project" value="InterPro"/>
</dbReference>
<sequence>MCSIVIDAHSKWPEVIPMKSTTSTQTIRVLRTIFARAGLPEQIVSDNGPQFVSAEFQTFIKMNGITHIKSASYHPATNGLAERFVQTFKQSLKAMRGENSDINKKLAKFLLAYRNTPHTTTNETPSKLFMGRHLRNRLDLIKPDINRQVQDKQMKIAIKPTKETLRKNGQVDLNSKTDKNLVLGKWKSDFEQLFSVNPNVRPPAYDNETRENQPDVTELNEPISREEIIVAVERAKLRKATGFDEIPAEVLKNPTAIDLLHLICNGCFELGKVPDQWTKGIINPIFKCGSDTRNNPLNYRGITLICSE</sequence>
<feature type="domain" description="Integrase catalytic" evidence="2">
    <location>
        <begin position="1"/>
        <end position="133"/>
    </location>
</feature>
<reference evidence="3 4" key="1">
    <citation type="submission" date="2020-06" db="EMBL/GenBank/DDBJ databases">
        <authorList>
            <person name="Li R."/>
            <person name="Bekaert M."/>
        </authorList>
    </citation>
    <scope>NUCLEOTIDE SEQUENCE [LARGE SCALE GENOMIC DNA]</scope>
    <source>
        <strain evidence="4">wild</strain>
    </source>
</reference>
<gene>
    <name evidence="3" type="ORF">MCOR_57678</name>
</gene>
<evidence type="ECO:0000256" key="1">
    <source>
        <dbReference type="SAM" id="MobiDB-lite"/>
    </source>
</evidence>
<protein>
    <recommendedName>
        <fullName evidence="2">Integrase catalytic domain-containing protein</fullName>
    </recommendedName>
</protein>
<dbReference type="AlphaFoldDB" id="A0A6J8F2A8"/>
<dbReference type="Proteomes" id="UP000507470">
    <property type="component" value="Unassembled WGS sequence"/>
</dbReference>
<evidence type="ECO:0000259" key="2">
    <source>
        <dbReference type="PROSITE" id="PS50994"/>
    </source>
</evidence>
<dbReference type="InterPro" id="IPR012337">
    <property type="entry name" value="RNaseH-like_sf"/>
</dbReference>
<evidence type="ECO:0000313" key="4">
    <source>
        <dbReference type="Proteomes" id="UP000507470"/>
    </source>
</evidence>
<dbReference type="PANTHER" id="PTHR37984">
    <property type="entry name" value="PROTEIN CBG26694"/>
    <property type="match status" value="1"/>
</dbReference>
<dbReference type="GO" id="GO:0015074">
    <property type="term" value="P:DNA integration"/>
    <property type="evidence" value="ECO:0007669"/>
    <property type="project" value="InterPro"/>
</dbReference>
<proteinExistence type="predicted"/>
<dbReference type="Gene3D" id="3.30.420.10">
    <property type="entry name" value="Ribonuclease H-like superfamily/Ribonuclease H"/>
    <property type="match status" value="1"/>
</dbReference>
<name>A0A6J8F2A8_MYTCO</name>
<accession>A0A6J8F2A8</accession>
<dbReference type="PROSITE" id="PS50994">
    <property type="entry name" value="INTEGRASE"/>
    <property type="match status" value="1"/>
</dbReference>
<dbReference type="InterPro" id="IPR050951">
    <property type="entry name" value="Retrovirus_Pol_polyprotein"/>
</dbReference>
<dbReference type="InterPro" id="IPR001584">
    <property type="entry name" value="Integrase_cat-core"/>
</dbReference>
<dbReference type="PANTHER" id="PTHR37984:SF5">
    <property type="entry name" value="PROTEIN NYNRIN-LIKE"/>
    <property type="match status" value="1"/>
</dbReference>
<dbReference type="FunFam" id="3.30.420.10:FF:000063">
    <property type="entry name" value="Retrovirus-related Pol polyprotein from transposon 297-like Protein"/>
    <property type="match status" value="1"/>
</dbReference>
<organism evidence="3 4">
    <name type="scientific">Mytilus coruscus</name>
    <name type="common">Sea mussel</name>
    <dbReference type="NCBI Taxonomy" id="42192"/>
    <lineage>
        <taxon>Eukaryota</taxon>
        <taxon>Metazoa</taxon>
        <taxon>Spiralia</taxon>
        <taxon>Lophotrochozoa</taxon>
        <taxon>Mollusca</taxon>
        <taxon>Bivalvia</taxon>
        <taxon>Autobranchia</taxon>
        <taxon>Pteriomorphia</taxon>
        <taxon>Mytilida</taxon>
        <taxon>Mytiloidea</taxon>
        <taxon>Mytilidae</taxon>
        <taxon>Mytilinae</taxon>
        <taxon>Mytilus</taxon>
    </lineage>
</organism>
<keyword evidence="4" id="KW-1185">Reference proteome</keyword>
<dbReference type="EMBL" id="CACVKT020010330">
    <property type="protein sequence ID" value="CAC5425906.1"/>
    <property type="molecule type" value="Genomic_DNA"/>
</dbReference>
<dbReference type="InterPro" id="IPR036397">
    <property type="entry name" value="RNaseH_sf"/>
</dbReference>
<dbReference type="SUPFAM" id="SSF53098">
    <property type="entry name" value="Ribonuclease H-like"/>
    <property type="match status" value="1"/>
</dbReference>
<evidence type="ECO:0000313" key="3">
    <source>
        <dbReference type="EMBL" id="CAC5425906.1"/>
    </source>
</evidence>